<dbReference type="Pfam" id="PF00233">
    <property type="entry name" value="PDEase_I"/>
    <property type="match status" value="1"/>
</dbReference>
<evidence type="ECO:0000256" key="2">
    <source>
        <dbReference type="ARBA" id="ARBA00022801"/>
    </source>
</evidence>
<dbReference type="GO" id="GO:0007165">
    <property type="term" value="P:signal transduction"/>
    <property type="evidence" value="ECO:0007669"/>
    <property type="project" value="InterPro"/>
</dbReference>
<dbReference type="InterPro" id="IPR002073">
    <property type="entry name" value="PDEase_catalytic_dom"/>
</dbReference>
<evidence type="ECO:0000256" key="6">
    <source>
        <dbReference type="RuleBase" id="RU363067"/>
    </source>
</evidence>
<dbReference type="PROSITE" id="PS51845">
    <property type="entry name" value="PDEASE_I_2"/>
    <property type="match status" value="1"/>
</dbReference>
<dbReference type="GO" id="GO:0046872">
    <property type="term" value="F:metal ion binding"/>
    <property type="evidence" value="ECO:0007669"/>
    <property type="project" value="UniProtKB-KW"/>
</dbReference>
<dbReference type="InterPro" id="IPR036971">
    <property type="entry name" value="PDEase_catalytic_dom_sf"/>
</dbReference>
<feature type="binding site" evidence="5">
    <location>
        <position position="214"/>
    </location>
    <ligand>
        <name>Zn(2+)</name>
        <dbReference type="ChEBI" id="CHEBI:29105"/>
        <label>1</label>
    </ligand>
</feature>
<reference evidence="8 9" key="1">
    <citation type="submission" date="2016-11" db="EMBL/GenBank/DDBJ databases">
        <title>The macronuclear genome of Stentor coeruleus: a giant cell with tiny introns.</title>
        <authorList>
            <person name="Slabodnick M."/>
            <person name="Ruby J.G."/>
            <person name="Reiff S.B."/>
            <person name="Swart E.C."/>
            <person name="Gosai S."/>
            <person name="Prabakaran S."/>
            <person name="Witkowska E."/>
            <person name="Larue G.E."/>
            <person name="Fisher S."/>
            <person name="Freeman R.M."/>
            <person name="Gunawardena J."/>
            <person name="Chu W."/>
            <person name="Stover N.A."/>
            <person name="Gregory B.D."/>
            <person name="Nowacki M."/>
            <person name="Derisi J."/>
            <person name="Roy S.W."/>
            <person name="Marshall W.F."/>
            <person name="Sood P."/>
        </authorList>
    </citation>
    <scope>NUCLEOTIDE SEQUENCE [LARGE SCALE GENOMIC DNA]</scope>
    <source>
        <strain evidence="8">WM001</strain>
    </source>
</reference>
<comment type="caution">
    <text evidence="8">The sequence shown here is derived from an EMBL/GenBank/DDBJ whole genome shotgun (WGS) entry which is preliminary data.</text>
</comment>
<dbReference type="OrthoDB" id="342865at2759"/>
<proteinExistence type="inferred from homology"/>
<feature type="binding site" evidence="5">
    <location>
        <position position="213"/>
    </location>
    <ligand>
        <name>Zn(2+)</name>
        <dbReference type="ChEBI" id="CHEBI:29105"/>
        <label>1</label>
    </ligand>
</feature>
<feature type="binding site" evidence="4">
    <location>
        <position position="372"/>
    </location>
    <ligand>
        <name>AMP</name>
        <dbReference type="ChEBI" id="CHEBI:456215"/>
    </ligand>
</feature>
<feature type="binding site" evidence="5">
    <location>
        <position position="175"/>
    </location>
    <ligand>
        <name>Zn(2+)</name>
        <dbReference type="ChEBI" id="CHEBI:29105"/>
        <label>1</label>
    </ligand>
</feature>
<protein>
    <recommendedName>
        <fullName evidence="6">Phosphodiesterase</fullName>
        <ecNumber evidence="6">3.1.4.-</ecNumber>
    </recommendedName>
</protein>
<evidence type="ECO:0000256" key="1">
    <source>
        <dbReference type="ARBA" id="ARBA00022723"/>
    </source>
</evidence>
<evidence type="ECO:0000256" key="4">
    <source>
        <dbReference type="PIRSR" id="PIRSR623088-2"/>
    </source>
</evidence>
<evidence type="ECO:0000256" key="5">
    <source>
        <dbReference type="PIRSR" id="PIRSR623088-3"/>
    </source>
</evidence>
<feature type="binding site" evidence="5">
    <location>
        <position position="321"/>
    </location>
    <ligand>
        <name>Zn(2+)</name>
        <dbReference type="ChEBI" id="CHEBI:29105"/>
        <label>1</label>
    </ligand>
</feature>
<comment type="similarity">
    <text evidence="6">Belongs to the cyclic nucleotide phosphodiesterase family.</text>
</comment>
<comment type="cofactor">
    <cofactor evidence="6">
        <name>a divalent metal cation</name>
        <dbReference type="ChEBI" id="CHEBI:60240"/>
    </cofactor>
    <text evidence="6">Binds 2 divalent metal cations per subunit. Site 1 may preferentially bind zinc ions, while site 2 has a preference for magnesium and/or manganese ions.</text>
</comment>
<gene>
    <name evidence="8" type="ORF">SteCoe_26383</name>
</gene>
<dbReference type="PRINTS" id="PR00387">
    <property type="entry name" value="PDIESTERASE1"/>
</dbReference>
<dbReference type="InterPro" id="IPR023088">
    <property type="entry name" value="PDEase"/>
</dbReference>
<evidence type="ECO:0000313" key="9">
    <source>
        <dbReference type="Proteomes" id="UP000187209"/>
    </source>
</evidence>
<evidence type="ECO:0000313" key="8">
    <source>
        <dbReference type="EMBL" id="OMJ74639.1"/>
    </source>
</evidence>
<dbReference type="PROSITE" id="PS00126">
    <property type="entry name" value="PDEASE_I_1"/>
    <property type="match status" value="1"/>
</dbReference>
<sequence length="429" mass="48867">MKVPTFEIASILEDIKTRISAEDKEKLSWCISQLIESSGKTDLTTHIQSGNTYLTEETLSQIEQHSSLPLIRLAISDEEISRKSINRRISLSSSSSLDLEISLPSANFDINDFNINIFELAKEFGEATLLSIYAQKIFAYWNLFISMGFDLQVFLRYCQYIGEGYKPNLYHNVLHAADVMQACHVFMISTNIVELSEMIPLHIAALMLSAMVHDYKHPGVSNSYLYMIGDKLAIRYNDVSILENYHVSKAFQIALKENMNIFSNISKEEYRTLRKLMINAVLGTDMTKHPQHVSNLSKLSQNNDLKGEKELLISLFMHLGDLSNPSRIEKICEEWTLRICEEFFLQGDKERSNNIPVSPLMDRYLVNIAKSQIGFISGVILPFITPLCREIKGLDFLVTNAQANKEVWAGRINEFEEKIVKSKDQSASL</sequence>
<dbReference type="AlphaFoldDB" id="A0A1R2BD08"/>
<dbReference type="PANTHER" id="PTHR11347">
    <property type="entry name" value="CYCLIC NUCLEOTIDE PHOSPHODIESTERASE"/>
    <property type="match status" value="1"/>
</dbReference>
<organism evidence="8 9">
    <name type="scientific">Stentor coeruleus</name>
    <dbReference type="NCBI Taxonomy" id="5963"/>
    <lineage>
        <taxon>Eukaryota</taxon>
        <taxon>Sar</taxon>
        <taxon>Alveolata</taxon>
        <taxon>Ciliophora</taxon>
        <taxon>Postciliodesmatophora</taxon>
        <taxon>Heterotrichea</taxon>
        <taxon>Heterotrichida</taxon>
        <taxon>Stentoridae</taxon>
        <taxon>Stentor</taxon>
    </lineage>
</organism>
<feature type="binding site" evidence="4">
    <location>
        <position position="321"/>
    </location>
    <ligand>
        <name>AMP</name>
        <dbReference type="ChEBI" id="CHEBI:456215"/>
    </ligand>
</feature>
<feature type="binding site" evidence="4">
    <location>
        <begin position="171"/>
        <end position="175"/>
    </location>
    <ligand>
        <name>AMP</name>
        <dbReference type="ChEBI" id="CHEBI:456215"/>
    </ligand>
</feature>
<dbReference type="InterPro" id="IPR023174">
    <property type="entry name" value="PDEase_CS"/>
</dbReference>
<feature type="domain" description="PDEase" evidence="7">
    <location>
        <begin position="87"/>
        <end position="415"/>
    </location>
</feature>
<evidence type="ECO:0000256" key="3">
    <source>
        <dbReference type="PIRSR" id="PIRSR623088-1"/>
    </source>
</evidence>
<accession>A0A1R2BD08</accession>
<dbReference type="EMBL" id="MPUH01000738">
    <property type="protein sequence ID" value="OMJ74639.1"/>
    <property type="molecule type" value="Genomic_DNA"/>
</dbReference>
<dbReference type="SUPFAM" id="SSF109604">
    <property type="entry name" value="HD-domain/PDEase-like"/>
    <property type="match status" value="1"/>
</dbReference>
<keyword evidence="1 5" id="KW-0479">Metal-binding</keyword>
<name>A0A1R2BD08_9CILI</name>
<feature type="binding site" evidence="4">
    <location>
        <position position="214"/>
    </location>
    <ligand>
        <name>AMP</name>
        <dbReference type="ChEBI" id="CHEBI:456215"/>
    </ligand>
</feature>
<dbReference type="EC" id="3.1.4.-" evidence="6"/>
<dbReference type="GO" id="GO:0004114">
    <property type="term" value="F:3',5'-cyclic-nucleotide phosphodiesterase activity"/>
    <property type="evidence" value="ECO:0007669"/>
    <property type="project" value="InterPro"/>
</dbReference>
<keyword evidence="9" id="KW-1185">Reference proteome</keyword>
<evidence type="ECO:0000259" key="7">
    <source>
        <dbReference type="PROSITE" id="PS51845"/>
    </source>
</evidence>
<dbReference type="Gene3D" id="1.10.1300.10">
    <property type="entry name" value="3'5'-cyclic nucleotide phosphodiesterase, catalytic domain"/>
    <property type="match status" value="1"/>
</dbReference>
<dbReference type="Proteomes" id="UP000187209">
    <property type="component" value="Unassembled WGS sequence"/>
</dbReference>
<keyword evidence="2 6" id="KW-0378">Hydrolase</keyword>
<feature type="active site" description="Proton donor" evidence="3">
    <location>
        <position position="171"/>
    </location>
</feature>
<feature type="binding site" evidence="5">
    <location>
        <position position="214"/>
    </location>
    <ligand>
        <name>Zn(2+)</name>
        <dbReference type="ChEBI" id="CHEBI:29105"/>
        <label>2</label>
    </ligand>
</feature>